<dbReference type="GO" id="GO:0006002">
    <property type="term" value="P:fructose 6-phosphate metabolic process"/>
    <property type="evidence" value="ECO:0007669"/>
    <property type="project" value="TreeGrafter"/>
</dbReference>
<dbReference type="SUPFAM" id="SSF53697">
    <property type="entry name" value="SIS domain"/>
    <property type="match status" value="1"/>
</dbReference>
<dbReference type="InterPro" id="IPR035490">
    <property type="entry name" value="GlmS/FrlB_SIS"/>
</dbReference>
<dbReference type="GO" id="GO:0097367">
    <property type="term" value="F:carbohydrate derivative binding"/>
    <property type="evidence" value="ECO:0007669"/>
    <property type="project" value="InterPro"/>
</dbReference>
<evidence type="ECO:0000256" key="3">
    <source>
        <dbReference type="ARBA" id="ARBA00016090"/>
    </source>
</evidence>
<evidence type="ECO:0000256" key="2">
    <source>
        <dbReference type="ARBA" id="ARBA00012916"/>
    </source>
</evidence>
<dbReference type="GO" id="GO:0004360">
    <property type="term" value="F:glutamine-fructose-6-phosphate transaminase (isomerizing) activity"/>
    <property type="evidence" value="ECO:0007669"/>
    <property type="project" value="UniProtKB-EC"/>
</dbReference>
<dbReference type="EC" id="2.6.1.16" evidence="2"/>
<geneLocation type="plasmid" evidence="5 6">
    <name>p.1</name>
</geneLocation>
<dbReference type="InterPro" id="IPR046348">
    <property type="entry name" value="SIS_dom_sf"/>
</dbReference>
<comment type="catalytic activity">
    <reaction evidence="1">
        <text>D-fructose 6-phosphate + L-glutamine = D-glucosamine 6-phosphate + L-glutamate</text>
        <dbReference type="Rhea" id="RHEA:13237"/>
        <dbReference type="ChEBI" id="CHEBI:29985"/>
        <dbReference type="ChEBI" id="CHEBI:58359"/>
        <dbReference type="ChEBI" id="CHEBI:58725"/>
        <dbReference type="ChEBI" id="CHEBI:61527"/>
        <dbReference type="EC" id="2.6.1.16"/>
    </reaction>
</comment>
<keyword evidence="5" id="KW-0614">Plasmid</keyword>
<accession>A0A9W3YLE5</accession>
<evidence type="ECO:0000313" key="6">
    <source>
        <dbReference type="Proteomes" id="UP000269847"/>
    </source>
</evidence>
<dbReference type="PANTHER" id="PTHR10937:SF0">
    <property type="entry name" value="GLUTAMINE--FRUCTOSE-6-PHOSPHATE TRANSAMINASE (ISOMERIZING)"/>
    <property type="match status" value="1"/>
</dbReference>
<evidence type="ECO:0000256" key="1">
    <source>
        <dbReference type="ARBA" id="ARBA00001031"/>
    </source>
</evidence>
<name>A0A9W3YLE5_BACTU</name>
<evidence type="ECO:0000313" key="5">
    <source>
        <dbReference type="EMBL" id="AYF85456.1"/>
    </source>
</evidence>
<dbReference type="GO" id="GO:0006047">
    <property type="term" value="P:UDP-N-acetylglucosamine metabolic process"/>
    <property type="evidence" value="ECO:0007669"/>
    <property type="project" value="TreeGrafter"/>
</dbReference>
<dbReference type="Pfam" id="PF01380">
    <property type="entry name" value="SIS"/>
    <property type="match status" value="2"/>
</dbReference>
<dbReference type="EMBL" id="CP032614">
    <property type="protein sequence ID" value="AYF85456.1"/>
    <property type="molecule type" value="Genomic_DNA"/>
</dbReference>
<dbReference type="Proteomes" id="UP000269847">
    <property type="component" value="Plasmid p.1"/>
</dbReference>
<organism evidence="5 6">
    <name type="scientific">Bacillus thuringiensis</name>
    <dbReference type="NCBI Taxonomy" id="1428"/>
    <lineage>
        <taxon>Bacteria</taxon>
        <taxon>Bacillati</taxon>
        <taxon>Bacillota</taxon>
        <taxon>Bacilli</taxon>
        <taxon>Bacillales</taxon>
        <taxon>Bacillaceae</taxon>
        <taxon>Bacillus</taxon>
        <taxon>Bacillus cereus group</taxon>
    </lineage>
</organism>
<reference evidence="5 6" key="1">
    <citation type="submission" date="2018-09" db="EMBL/GenBank/DDBJ databases">
        <title>Complete genome of Bacillus thuringiensis strain QZL38.</title>
        <authorList>
            <person name="Song F."/>
        </authorList>
    </citation>
    <scope>NUCLEOTIDE SEQUENCE [LARGE SCALE GENOMIC DNA]</scope>
    <source>
        <strain evidence="5 6">QZL38</strain>
        <plasmid evidence="5 6">p.1</plasmid>
    </source>
</reference>
<protein>
    <recommendedName>
        <fullName evidence="3">Glutamine--fructose-6-phosphate aminotransferase [isomerizing]</fullName>
        <ecNumber evidence="2">2.6.1.16</ecNumber>
    </recommendedName>
</protein>
<dbReference type="InterPro" id="IPR035466">
    <property type="entry name" value="GlmS/AgaS_SIS"/>
</dbReference>
<dbReference type="InterPro" id="IPR001347">
    <property type="entry name" value="SIS_dom"/>
</dbReference>
<dbReference type="Gene3D" id="3.40.50.10490">
    <property type="entry name" value="Glucose-6-phosphate isomerase like protein, domain 1"/>
    <property type="match status" value="2"/>
</dbReference>
<dbReference type="AlphaFoldDB" id="A0A9W3YLE5"/>
<dbReference type="CDD" id="cd05008">
    <property type="entry name" value="SIS_GlmS_GlmD_1"/>
    <property type="match status" value="1"/>
</dbReference>
<proteinExistence type="predicted"/>
<dbReference type="CDD" id="cd05009">
    <property type="entry name" value="SIS_GlmS_GlmD_2"/>
    <property type="match status" value="1"/>
</dbReference>
<dbReference type="PROSITE" id="PS51464">
    <property type="entry name" value="SIS"/>
    <property type="match status" value="2"/>
</dbReference>
<sequence>MFFSMRRYVMQNIRQAHPYYMYEEICEQVRYLNNLNNCFIDNEQIIEIVNQIKYCRRVFITGCGTSYHVALTSEYISRMIFKDVNLIRSVPAFELIHHPWNISSEDVVIAVSHSGETTMVLKALENVRAVKAKTILITGFPESSAAQKADHVISNGYPFEKSLAHTISYTVSIGAILSLFYELSKYYGVKNISSNIKQEFEKISQLVEETILSIDKKVSILSRELQPANNWIFAGTGVGESLAREAALKFVETSYSPAIGIDIEQVLHGYLPMCNSNTVLTIISPPLRVINRINDLIRAAEKVNSKIVIFASQDFIETDKTRVIKLPYCEDLTSALVGIIPLQLMAYYVSVTNGYNPDLIRRDQSKYMEARRVYE</sequence>
<dbReference type="PANTHER" id="PTHR10937">
    <property type="entry name" value="GLUCOSAMINE--FRUCTOSE-6-PHOSPHATE AMINOTRANSFERASE, ISOMERIZING"/>
    <property type="match status" value="1"/>
</dbReference>
<dbReference type="GO" id="GO:0006487">
    <property type="term" value="P:protein N-linked glycosylation"/>
    <property type="evidence" value="ECO:0007669"/>
    <property type="project" value="TreeGrafter"/>
</dbReference>
<evidence type="ECO:0000256" key="4">
    <source>
        <dbReference type="ARBA" id="ARBA00022737"/>
    </source>
</evidence>
<gene>
    <name evidence="5" type="ORF">D7J84_31410</name>
</gene>
<keyword evidence="4" id="KW-0677">Repeat</keyword>